<dbReference type="AlphaFoldDB" id="A0A6A3AAI2"/>
<keyword evidence="4 5" id="KW-0175">Coiled coil</keyword>
<dbReference type="PANTHER" id="PTHR13222:SF1">
    <property type="entry name" value="RB1-INDUCIBLE COILED-COIL PROTEIN 1"/>
    <property type="match status" value="1"/>
</dbReference>
<feature type="domain" description="Autophagy-related protein 11 C-terminal" evidence="8">
    <location>
        <begin position="981"/>
        <end position="1142"/>
    </location>
</feature>
<dbReference type="GO" id="GO:0061709">
    <property type="term" value="P:reticulophagy"/>
    <property type="evidence" value="ECO:0007669"/>
    <property type="project" value="TreeGrafter"/>
</dbReference>
<feature type="compositionally biased region" description="Polar residues" evidence="6">
    <location>
        <begin position="752"/>
        <end position="773"/>
    </location>
</feature>
<evidence type="ECO:0000256" key="3">
    <source>
        <dbReference type="ARBA" id="ARBA00023006"/>
    </source>
</evidence>
<keyword evidence="10" id="KW-1185">Reference proteome</keyword>
<keyword evidence="1" id="KW-0813">Transport</keyword>
<proteinExistence type="predicted"/>
<dbReference type="GO" id="GO:0015031">
    <property type="term" value="P:protein transport"/>
    <property type="evidence" value="ECO:0007669"/>
    <property type="project" value="UniProtKB-KW"/>
</dbReference>
<evidence type="ECO:0000259" key="8">
    <source>
        <dbReference type="Pfam" id="PF10377"/>
    </source>
</evidence>
<dbReference type="GO" id="GO:0000422">
    <property type="term" value="P:autophagy of mitochondrion"/>
    <property type="evidence" value="ECO:0007669"/>
    <property type="project" value="TreeGrafter"/>
</dbReference>
<organism evidence="9 10">
    <name type="scientific">Hibiscus syriacus</name>
    <name type="common">Rose of Sharon</name>
    <dbReference type="NCBI Taxonomy" id="106335"/>
    <lineage>
        <taxon>Eukaryota</taxon>
        <taxon>Viridiplantae</taxon>
        <taxon>Streptophyta</taxon>
        <taxon>Embryophyta</taxon>
        <taxon>Tracheophyta</taxon>
        <taxon>Spermatophyta</taxon>
        <taxon>Magnoliopsida</taxon>
        <taxon>eudicotyledons</taxon>
        <taxon>Gunneridae</taxon>
        <taxon>Pentapetalae</taxon>
        <taxon>rosids</taxon>
        <taxon>malvids</taxon>
        <taxon>Malvales</taxon>
        <taxon>Malvaceae</taxon>
        <taxon>Malvoideae</taxon>
        <taxon>Hibiscus</taxon>
    </lineage>
</organism>
<keyword evidence="2" id="KW-0653">Protein transport</keyword>
<evidence type="ECO:0000256" key="4">
    <source>
        <dbReference type="ARBA" id="ARBA00023054"/>
    </source>
</evidence>
<evidence type="ECO:0000256" key="2">
    <source>
        <dbReference type="ARBA" id="ARBA00022927"/>
    </source>
</evidence>
<dbReference type="GO" id="GO:0034517">
    <property type="term" value="P:ribophagy"/>
    <property type="evidence" value="ECO:0007669"/>
    <property type="project" value="TreeGrafter"/>
</dbReference>
<dbReference type="PANTHER" id="PTHR13222">
    <property type="entry name" value="RB1-INDUCIBLE COILED-COIL"/>
    <property type="match status" value="1"/>
</dbReference>
<dbReference type="Proteomes" id="UP000436088">
    <property type="component" value="Unassembled WGS sequence"/>
</dbReference>
<feature type="coiled-coil region" evidence="5">
    <location>
        <begin position="979"/>
        <end position="1013"/>
    </location>
</feature>
<comment type="caution">
    <text evidence="9">The sequence shown here is derived from an EMBL/GenBank/DDBJ whole genome shotgun (WGS) entry which is preliminary data.</text>
</comment>
<reference evidence="9" key="1">
    <citation type="submission" date="2019-09" db="EMBL/GenBank/DDBJ databases">
        <title>Draft genome information of white flower Hibiscus syriacus.</title>
        <authorList>
            <person name="Kim Y.-M."/>
        </authorList>
    </citation>
    <scope>NUCLEOTIDE SEQUENCE [LARGE SCALE GENOMIC DNA]</scope>
    <source>
        <strain evidence="9">YM2019G1</strain>
    </source>
</reference>
<dbReference type="InterPro" id="IPR040040">
    <property type="entry name" value="ATG11"/>
</dbReference>
<evidence type="ECO:0000259" key="7">
    <source>
        <dbReference type="Pfam" id="PF04108"/>
    </source>
</evidence>
<dbReference type="GO" id="GO:1990316">
    <property type="term" value="C:Atg1/ULK1 kinase complex"/>
    <property type="evidence" value="ECO:0007669"/>
    <property type="project" value="TreeGrafter"/>
</dbReference>
<dbReference type="GO" id="GO:0019901">
    <property type="term" value="F:protein kinase binding"/>
    <property type="evidence" value="ECO:0007669"/>
    <property type="project" value="TreeGrafter"/>
</dbReference>
<evidence type="ECO:0000256" key="1">
    <source>
        <dbReference type="ARBA" id="ARBA00022448"/>
    </source>
</evidence>
<sequence length="1154" mass="129887">MTSSITNDLIPEGKLLVHIAESGHSFELDCNETTLMEAVMQSVELVSGIHFNDQLVLCADLKLEPQRPLSAYKLPSSDKEVFIFNKSRLQTNSPPPPPEVIDIVEVSEPRPLASYSDPHPLDDALDPALKALPSYERQFRYHYHRGHALYSRTLAKFDHCERLLMEQKVQERALDVARGNLDQYYRMIQQNCSEFMKRYKQQHRYHADLLANFDKDMQKLRSTKLHPTLQTATRKYLSDFVKEDNLRKSAENCNCSHRQFENKVVQLNQMLGEVKRKVEELFTSRASMPIKNLELTIKENQRYLNEQKSIMQSLSKDVNTVKKLVDDCLSSQLSSSLRPHDAVSALGPMYDVHDKNHLRRMLACEHAISKLLDFCKDKKNEMNLFVHTYMQKTTYVTYHIKDVKLQFPVFKEAMVRQEDLFMDLKLVRGIGPAYRACLAEVIRRKASMKIYMGMAGQLAERLATKREVEVRRREEFLKAHGLYIPKDVLASMGLYDTPNQCDVNIAPFDTALLDIDIPDLDHYSPEYLVGLPSKPASLRDSSSLSNESSHSAVTEEIGVDTLGKDDPNDFLEGSELVEIAGTSKMEVENAKLKAELATAIALICSLGPEFEYGSVDDSKVNTLLKNAAEKTAEALHLKDEYEKHLQQLLKEKQMQCVSYEKRIQELEQRLPDRYSQGPKLSITNNVTDFGLQGSKDDNCKPEISGCGVNVPRVTTSEPMDEVSCVSNSLDAKLGQSGRQTSKGREGVDENMMESSGMLNPHLDSSMQEPQQEDLQVGVKDGKDRMVGQSGMSLTNSSTAESMPEPLNALPCETATELGLDSKVGGDLVLELQSALADKLNQLSETEAKLKDALDEISMLRSEMETNRKLLDESQMNCAHLENCLHEAREEAQSHRCAADRRASEYSVLRASAVKMRGLFERLRNCVYAPGGMAGFAESLRTLSQSLANSLNDGEDDGSAEFRKCIRVLAEKVGFLSKHREELHEKYTNVEGVNEQLRKELEEKNELVKTLFTKHQLEKQANKGKISFSRLQVHEIAAFILNFSGHYEAITRNCSNYYLSAESVALFTDHLPSQPSYIVGQIVHIERQTVKPSSSRPDRGRADPVDQLTSNTGTERLTPNSGSSMNPYGLPTGCEYFVVTVAMLPDTTIHSPPPS</sequence>
<feature type="region of interest" description="Disordered" evidence="6">
    <location>
        <begin position="732"/>
        <end position="776"/>
    </location>
</feature>
<dbReference type="Pfam" id="PF04108">
    <property type="entry name" value="ATG17_like"/>
    <property type="match status" value="1"/>
</dbReference>
<feature type="domain" description="Autophagy protein ATG17-like" evidence="7">
    <location>
        <begin position="149"/>
        <end position="484"/>
    </location>
</feature>
<feature type="region of interest" description="Disordered" evidence="6">
    <location>
        <begin position="1087"/>
        <end position="1125"/>
    </location>
</feature>
<dbReference type="GO" id="GO:0034045">
    <property type="term" value="C:phagophore assembly site membrane"/>
    <property type="evidence" value="ECO:0007669"/>
    <property type="project" value="TreeGrafter"/>
</dbReference>
<name>A0A6A3AAI2_HIBSY</name>
<dbReference type="GO" id="GO:0004180">
    <property type="term" value="F:carboxypeptidase activity"/>
    <property type="evidence" value="ECO:0007669"/>
    <property type="project" value="UniProtKB-KW"/>
</dbReference>
<evidence type="ECO:0000313" key="10">
    <source>
        <dbReference type="Proteomes" id="UP000436088"/>
    </source>
</evidence>
<dbReference type="EMBL" id="VEPZ02001030">
    <property type="protein sequence ID" value="KAE8700155.1"/>
    <property type="molecule type" value="Genomic_DNA"/>
</dbReference>
<evidence type="ECO:0000313" key="9">
    <source>
        <dbReference type="EMBL" id="KAE8700155.1"/>
    </source>
</evidence>
<keyword evidence="3" id="KW-0072">Autophagy</keyword>
<feature type="coiled-coil region" evidence="5">
    <location>
        <begin position="828"/>
        <end position="890"/>
    </location>
</feature>
<feature type="compositionally biased region" description="Polar residues" evidence="6">
    <location>
        <begin position="1106"/>
        <end position="1125"/>
    </location>
</feature>
<dbReference type="Pfam" id="PF10377">
    <property type="entry name" value="ATG11"/>
    <property type="match status" value="1"/>
</dbReference>
<protein>
    <submittedName>
        <fullName evidence="9">Serine carboxypeptidase-like 29-like</fullName>
    </submittedName>
</protein>
<dbReference type="InterPro" id="IPR019460">
    <property type="entry name" value="Atg11_C"/>
</dbReference>
<dbReference type="GO" id="GO:0000045">
    <property type="term" value="P:autophagosome assembly"/>
    <property type="evidence" value="ECO:0007669"/>
    <property type="project" value="InterPro"/>
</dbReference>
<dbReference type="InterPro" id="IPR045326">
    <property type="entry name" value="ATG17-like_dom"/>
</dbReference>
<dbReference type="OrthoDB" id="447953at2759"/>
<accession>A0A6A3AAI2</accession>
<dbReference type="GO" id="GO:0034727">
    <property type="term" value="P:piecemeal microautophagy of the nucleus"/>
    <property type="evidence" value="ECO:0007669"/>
    <property type="project" value="TreeGrafter"/>
</dbReference>
<dbReference type="GO" id="GO:0060090">
    <property type="term" value="F:molecular adaptor activity"/>
    <property type="evidence" value="ECO:0007669"/>
    <property type="project" value="TreeGrafter"/>
</dbReference>
<gene>
    <name evidence="9" type="ORF">F3Y22_tig00110560pilonHSYRG00040</name>
</gene>
<evidence type="ECO:0000256" key="6">
    <source>
        <dbReference type="SAM" id="MobiDB-lite"/>
    </source>
</evidence>
<evidence type="ECO:0000256" key="5">
    <source>
        <dbReference type="SAM" id="Coils"/>
    </source>
</evidence>